<evidence type="ECO:0008006" key="3">
    <source>
        <dbReference type="Google" id="ProtNLM"/>
    </source>
</evidence>
<organism evidence="1 2">
    <name type="scientific">Candidatus Nealsonbacteria bacterium CG23_combo_of_CG06-09_8_20_14_all_39_17</name>
    <dbReference type="NCBI Taxonomy" id="1974722"/>
    <lineage>
        <taxon>Bacteria</taxon>
        <taxon>Candidatus Nealsoniibacteriota</taxon>
    </lineage>
</organism>
<name>A0A2G9YTY0_9BACT</name>
<dbReference type="EMBL" id="PCRO01000034">
    <property type="protein sequence ID" value="PIP22680.1"/>
    <property type="molecule type" value="Genomic_DNA"/>
</dbReference>
<reference evidence="1 2" key="1">
    <citation type="submission" date="2017-09" db="EMBL/GenBank/DDBJ databases">
        <title>Depth-based differentiation of microbial function through sediment-hosted aquifers and enrichment of novel symbionts in the deep terrestrial subsurface.</title>
        <authorList>
            <person name="Probst A.J."/>
            <person name="Ladd B."/>
            <person name="Jarett J.K."/>
            <person name="Geller-Mcgrath D.E."/>
            <person name="Sieber C.M."/>
            <person name="Emerson J.B."/>
            <person name="Anantharaman K."/>
            <person name="Thomas B.C."/>
            <person name="Malmstrom R."/>
            <person name="Stieglmeier M."/>
            <person name="Klingl A."/>
            <person name="Woyke T."/>
            <person name="Ryan C.M."/>
            <person name="Banfield J.F."/>
        </authorList>
    </citation>
    <scope>NUCLEOTIDE SEQUENCE [LARGE SCALE GENOMIC DNA]</scope>
    <source>
        <strain evidence="1">CG23_combo_of_CG06-09_8_20_14_all_39_17</strain>
    </source>
</reference>
<gene>
    <name evidence="1" type="ORF">COX37_02760</name>
</gene>
<sequence length="154" mass="18049">MWEKRNSTYISRFMAWMKDEKPATEGIFSQEDEGYLSCIITEVTDEKLKEAVARKFLSRAGISYIENRLMDLIKNVKSEKIRIEAAERLLKWEYTSNKTLESIKPYIQDGDTINNIDRKINYPREREEIVELLLNTGESKFSHTIENVAFITEG</sequence>
<evidence type="ECO:0000313" key="2">
    <source>
        <dbReference type="Proteomes" id="UP000229976"/>
    </source>
</evidence>
<dbReference type="Proteomes" id="UP000229976">
    <property type="component" value="Unassembled WGS sequence"/>
</dbReference>
<protein>
    <recommendedName>
        <fullName evidence="3">HEAT repeat domain-containing protein</fullName>
    </recommendedName>
</protein>
<evidence type="ECO:0000313" key="1">
    <source>
        <dbReference type="EMBL" id="PIP22680.1"/>
    </source>
</evidence>
<dbReference type="AlphaFoldDB" id="A0A2G9YTY0"/>
<comment type="caution">
    <text evidence="1">The sequence shown here is derived from an EMBL/GenBank/DDBJ whole genome shotgun (WGS) entry which is preliminary data.</text>
</comment>
<accession>A0A2G9YTY0</accession>
<proteinExistence type="predicted"/>